<reference evidence="2" key="1">
    <citation type="journal article" date="2021" name="Nat. Commun.">
        <title>Genetic determinants of endophytism in the Arabidopsis root mycobiome.</title>
        <authorList>
            <person name="Mesny F."/>
            <person name="Miyauchi S."/>
            <person name="Thiergart T."/>
            <person name="Pickel B."/>
            <person name="Atanasova L."/>
            <person name="Karlsson M."/>
            <person name="Huettel B."/>
            <person name="Barry K.W."/>
            <person name="Haridas S."/>
            <person name="Chen C."/>
            <person name="Bauer D."/>
            <person name="Andreopoulos W."/>
            <person name="Pangilinan J."/>
            <person name="LaButti K."/>
            <person name="Riley R."/>
            <person name="Lipzen A."/>
            <person name="Clum A."/>
            <person name="Drula E."/>
            <person name="Henrissat B."/>
            <person name="Kohler A."/>
            <person name="Grigoriev I.V."/>
            <person name="Martin F.M."/>
            <person name="Hacquard S."/>
        </authorList>
    </citation>
    <scope>NUCLEOTIDE SEQUENCE</scope>
    <source>
        <strain evidence="2">MPI-CAGE-AT-0021</strain>
    </source>
</reference>
<keyword evidence="1" id="KW-1133">Transmembrane helix</keyword>
<feature type="transmembrane region" description="Helical" evidence="1">
    <location>
        <begin position="115"/>
        <end position="134"/>
    </location>
</feature>
<sequence>MQATEQRYRKDAVSARDDILAALAILDKNPETSSYVSRTSTDGRWWLLTSCALSIAAYGIYFLFGTPPGDPVVKTRMLSTPYGWFHVTGGLTAMATGPFQFLKDFRRRKPQAHRIIGRVYAVAVVSSAISGFWVSFGCLAHPIGRYGFAILALLWLISISLAMRSIWQRDIDRHRDWMTRNYALTYAAVMLRWQLPLYIFLGLSAVTALTVTSFSSWMPNLVFAEWFLRRHL</sequence>
<evidence type="ECO:0008006" key="4">
    <source>
        <dbReference type="Google" id="ProtNLM"/>
    </source>
</evidence>
<comment type="caution">
    <text evidence="2">The sequence shown here is derived from an EMBL/GenBank/DDBJ whole genome shotgun (WGS) entry which is preliminary data.</text>
</comment>
<proteinExistence type="predicted"/>
<dbReference type="Proteomes" id="UP000717696">
    <property type="component" value="Unassembled WGS sequence"/>
</dbReference>
<dbReference type="AlphaFoldDB" id="A0A9P9E4F5"/>
<protein>
    <recommendedName>
        <fullName evidence="4">DUF2306 domain-containing protein</fullName>
    </recommendedName>
</protein>
<dbReference type="InterPro" id="IPR018750">
    <property type="entry name" value="DUF2306_membrane"/>
</dbReference>
<dbReference type="Pfam" id="PF10067">
    <property type="entry name" value="DUF2306"/>
    <property type="match status" value="1"/>
</dbReference>
<dbReference type="OrthoDB" id="4482604at2759"/>
<feature type="transmembrane region" description="Helical" evidence="1">
    <location>
        <begin position="146"/>
        <end position="167"/>
    </location>
</feature>
<keyword evidence="3" id="KW-1185">Reference proteome</keyword>
<accession>A0A9P9E4F5</accession>
<gene>
    <name evidence="2" type="ORF">B0J13DRAFT_626799</name>
</gene>
<dbReference type="EMBL" id="JAGMUU010000019">
    <property type="protein sequence ID" value="KAH7131745.1"/>
    <property type="molecule type" value="Genomic_DNA"/>
</dbReference>
<evidence type="ECO:0000313" key="3">
    <source>
        <dbReference type="Proteomes" id="UP000717696"/>
    </source>
</evidence>
<evidence type="ECO:0000313" key="2">
    <source>
        <dbReference type="EMBL" id="KAH7131745.1"/>
    </source>
</evidence>
<keyword evidence="1" id="KW-0472">Membrane</keyword>
<organism evidence="2 3">
    <name type="scientific">Dactylonectria estremocensis</name>
    <dbReference type="NCBI Taxonomy" id="1079267"/>
    <lineage>
        <taxon>Eukaryota</taxon>
        <taxon>Fungi</taxon>
        <taxon>Dikarya</taxon>
        <taxon>Ascomycota</taxon>
        <taxon>Pezizomycotina</taxon>
        <taxon>Sordariomycetes</taxon>
        <taxon>Hypocreomycetidae</taxon>
        <taxon>Hypocreales</taxon>
        <taxon>Nectriaceae</taxon>
        <taxon>Dactylonectria</taxon>
    </lineage>
</organism>
<evidence type="ECO:0000256" key="1">
    <source>
        <dbReference type="SAM" id="Phobius"/>
    </source>
</evidence>
<keyword evidence="1" id="KW-0812">Transmembrane</keyword>
<name>A0A9P9E4F5_9HYPO</name>
<feature type="transmembrane region" description="Helical" evidence="1">
    <location>
        <begin position="84"/>
        <end position="103"/>
    </location>
</feature>
<feature type="transmembrane region" description="Helical" evidence="1">
    <location>
        <begin position="45"/>
        <end position="64"/>
    </location>
</feature>
<feature type="transmembrane region" description="Helical" evidence="1">
    <location>
        <begin position="197"/>
        <end position="218"/>
    </location>
</feature>